<accession>A0ACC2F4A3</accession>
<dbReference type="Proteomes" id="UP001157502">
    <property type="component" value="Chromosome 35"/>
</dbReference>
<dbReference type="EMBL" id="CM055762">
    <property type="protein sequence ID" value="KAJ7986040.1"/>
    <property type="molecule type" value="Genomic_DNA"/>
</dbReference>
<sequence length="187" mass="20296">MHREPLHEAGRDTITHYITRGPSPPAARLPHAQHTFPGMDYSSGTGIAQTNNYIKQTPDRSGSRNKNAPYIQQVYKKGIDGWGPAGNAEKQDGKGEEAAWRRTGLEERRDKRRTGRDEGTDRTIKQQSGPRDNFGDFIVAGRASPPALGHPSPDSRHPPTLTPSPACLVHVGAPPLPLTAAAQMVAL</sequence>
<gene>
    <name evidence="1" type="ORF">DPEC_G00346690</name>
</gene>
<comment type="caution">
    <text evidence="1">The sequence shown here is derived from an EMBL/GenBank/DDBJ whole genome shotgun (WGS) entry which is preliminary data.</text>
</comment>
<evidence type="ECO:0000313" key="1">
    <source>
        <dbReference type="EMBL" id="KAJ7986040.1"/>
    </source>
</evidence>
<proteinExistence type="predicted"/>
<evidence type="ECO:0000313" key="2">
    <source>
        <dbReference type="Proteomes" id="UP001157502"/>
    </source>
</evidence>
<reference evidence="1" key="1">
    <citation type="submission" date="2021-05" db="EMBL/GenBank/DDBJ databases">
        <authorList>
            <person name="Pan Q."/>
            <person name="Jouanno E."/>
            <person name="Zahm M."/>
            <person name="Klopp C."/>
            <person name="Cabau C."/>
            <person name="Louis A."/>
            <person name="Berthelot C."/>
            <person name="Parey E."/>
            <person name="Roest Crollius H."/>
            <person name="Montfort J."/>
            <person name="Robinson-Rechavi M."/>
            <person name="Bouchez O."/>
            <person name="Lampietro C."/>
            <person name="Lopez Roques C."/>
            <person name="Donnadieu C."/>
            <person name="Postlethwait J."/>
            <person name="Bobe J."/>
            <person name="Dillon D."/>
            <person name="Chandos A."/>
            <person name="von Hippel F."/>
            <person name="Guiguen Y."/>
        </authorList>
    </citation>
    <scope>NUCLEOTIDE SEQUENCE</scope>
    <source>
        <strain evidence="1">YG-Jan2019</strain>
    </source>
</reference>
<organism evidence="1 2">
    <name type="scientific">Dallia pectoralis</name>
    <name type="common">Alaska blackfish</name>
    <dbReference type="NCBI Taxonomy" id="75939"/>
    <lineage>
        <taxon>Eukaryota</taxon>
        <taxon>Metazoa</taxon>
        <taxon>Chordata</taxon>
        <taxon>Craniata</taxon>
        <taxon>Vertebrata</taxon>
        <taxon>Euteleostomi</taxon>
        <taxon>Actinopterygii</taxon>
        <taxon>Neopterygii</taxon>
        <taxon>Teleostei</taxon>
        <taxon>Protacanthopterygii</taxon>
        <taxon>Esociformes</taxon>
        <taxon>Umbridae</taxon>
        <taxon>Dallia</taxon>
    </lineage>
</organism>
<name>A0ACC2F4A3_DALPE</name>
<keyword evidence="2" id="KW-1185">Reference proteome</keyword>
<protein>
    <submittedName>
        <fullName evidence="1">Uncharacterized protein</fullName>
    </submittedName>
</protein>